<evidence type="ECO:0008006" key="6">
    <source>
        <dbReference type="Google" id="ProtNLM"/>
    </source>
</evidence>
<evidence type="ECO:0000256" key="3">
    <source>
        <dbReference type="SAM" id="SignalP"/>
    </source>
</evidence>
<feature type="transmembrane region" description="Helical" evidence="2">
    <location>
        <begin position="110"/>
        <end position="131"/>
    </location>
</feature>
<reference evidence="4" key="1">
    <citation type="submission" date="2023-10" db="EMBL/GenBank/DDBJ databases">
        <title>Genome assembly of Pristionchus species.</title>
        <authorList>
            <person name="Yoshida K."/>
            <person name="Sommer R.J."/>
        </authorList>
    </citation>
    <scope>NUCLEOTIDE SEQUENCE</scope>
    <source>
        <strain evidence="4">RS0144</strain>
    </source>
</reference>
<dbReference type="EMBL" id="BTSX01000005">
    <property type="protein sequence ID" value="GMT00750.1"/>
    <property type="molecule type" value="Genomic_DNA"/>
</dbReference>
<evidence type="ECO:0000313" key="4">
    <source>
        <dbReference type="EMBL" id="GMT00750.1"/>
    </source>
</evidence>
<dbReference type="AlphaFoldDB" id="A0AAV5U3E5"/>
<feature type="region of interest" description="Disordered" evidence="1">
    <location>
        <begin position="142"/>
        <end position="180"/>
    </location>
</feature>
<feature type="non-terminal residue" evidence="4">
    <location>
        <position position="180"/>
    </location>
</feature>
<keyword evidence="2" id="KW-0812">Transmembrane</keyword>
<comment type="caution">
    <text evidence="4">The sequence shown here is derived from an EMBL/GenBank/DDBJ whole genome shotgun (WGS) entry which is preliminary data.</text>
</comment>
<feature type="compositionally biased region" description="Polar residues" evidence="1">
    <location>
        <begin position="171"/>
        <end position="180"/>
    </location>
</feature>
<keyword evidence="2" id="KW-1133">Transmembrane helix</keyword>
<accession>A0AAV5U3E5</accession>
<feature type="chain" id="PRO_5043686183" description="G protein-coupled receptor" evidence="3">
    <location>
        <begin position="21"/>
        <end position="180"/>
    </location>
</feature>
<feature type="transmembrane region" description="Helical" evidence="2">
    <location>
        <begin position="79"/>
        <end position="98"/>
    </location>
</feature>
<keyword evidence="3" id="KW-0732">Signal</keyword>
<feature type="transmembrane region" description="Helical" evidence="2">
    <location>
        <begin position="44"/>
        <end position="67"/>
    </location>
</feature>
<evidence type="ECO:0000256" key="1">
    <source>
        <dbReference type="SAM" id="MobiDB-lite"/>
    </source>
</evidence>
<sequence>STVIFLLRLILCLIPSLSLQYPPNQYITIFSSTHESAALASIETTVHLIFISLLLLSLLIFSLLYIFQNSPLITSREDNPIFVISIFLSIYQSIFIIFWQSLILNGGNQISLVILQFIIVFRGLIHALLIISSHRNRSSSIVSLQRRQSEERTTTSSTNLRLPKDTKENRSPNTNWKKRL</sequence>
<evidence type="ECO:0000313" key="5">
    <source>
        <dbReference type="Proteomes" id="UP001432027"/>
    </source>
</evidence>
<proteinExistence type="predicted"/>
<evidence type="ECO:0000256" key="2">
    <source>
        <dbReference type="SAM" id="Phobius"/>
    </source>
</evidence>
<gene>
    <name evidence="4" type="ORF">PENTCL1PPCAC_22924</name>
</gene>
<keyword evidence="2" id="KW-0472">Membrane</keyword>
<dbReference type="Proteomes" id="UP001432027">
    <property type="component" value="Unassembled WGS sequence"/>
</dbReference>
<name>A0AAV5U3E5_9BILA</name>
<keyword evidence="5" id="KW-1185">Reference proteome</keyword>
<protein>
    <recommendedName>
        <fullName evidence="6">G protein-coupled receptor</fullName>
    </recommendedName>
</protein>
<organism evidence="4 5">
    <name type="scientific">Pristionchus entomophagus</name>
    <dbReference type="NCBI Taxonomy" id="358040"/>
    <lineage>
        <taxon>Eukaryota</taxon>
        <taxon>Metazoa</taxon>
        <taxon>Ecdysozoa</taxon>
        <taxon>Nematoda</taxon>
        <taxon>Chromadorea</taxon>
        <taxon>Rhabditida</taxon>
        <taxon>Rhabditina</taxon>
        <taxon>Diplogasteromorpha</taxon>
        <taxon>Diplogasteroidea</taxon>
        <taxon>Neodiplogasteridae</taxon>
        <taxon>Pristionchus</taxon>
    </lineage>
</organism>
<feature type="signal peptide" evidence="3">
    <location>
        <begin position="1"/>
        <end position="20"/>
    </location>
</feature>
<feature type="non-terminal residue" evidence="4">
    <location>
        <position position="1"/>
    </location>
</feature>